<feature type="compositionally biased region" description="Polar residues" evidence="2">
    <location>
        <begin position="139"/>
        <end position="157"/>
    </location>
</feature>
<dbReference type="AlphaFoldDB" id="A0A9N9JC39"/>
<sequence>RVAKLEVENTKLKQIIEEIANLRIENRKLKQIINQNRTTNNASQSPVSPALSVTPQMPIPSSINGQSDKDDSTNSVNLEQAQIESEKTVNKIHDQNLDGSLSLSKPSINSDSTDPFEYNYDLSQPDKNQIVEQDLKQELSASPTSRKNITSNQNLLDGENQHNQVTAQSIVCMFRKAIQSGQEEILHWCRYIERYDKRVNEITSDGKVKIKTAKNLVYKEVKQLLPDITDANLLSVSANNIPQETKISSTPQVSIQTHDRAYFRNKILWSYSDLYKEFSSENFDYYGIHEGSLCRVCRQSHEEGQSIKGRYKAGSYFIKCGQQEIEITA</sequence>
<keyword evidence="4" id="KW-1185">Reference proteome</keyword>
<proteinExistence type="predicted"/>
<dbReference type="OrthoDB" id="2425383at2759"/>
<keyword evidence="1" id="KW-0175">Coiled coil</keyword>
<organism evidence="3 4">
    <name type="scientific">Racocetra fulgida</name>
    <dbReference type="NCBI Taxonomy" id="60492"/>
    <lineage>
        <taxon>Eukaryota</taxon>
        <taxon>Fungi</taxon>
        <taxon>Fungi incertae sedis</taxon>
        <taxon>Mucoromycota</taxon>
        <taxon>Glomeromycotina</taxon>
        <taxon>Glomeromycetes</taxon>
        <taxon>Diversisporales</taxon>
        <taxon>Gigasporaceae</taxon>
        <taxon>Racocetra</taxon>
    </lineage>
</organism>
<feature type="region of interest" description="Disordered" evidence="2">
    <location>
        <begin position="137"/>
        <end position="157"/>
    </location>
</feature>
<feature type="region of interest" description="Disordered" evidence="2">
    <location>
        <begin position="37"/>
        <end position="76"/>
    </location>
</feature>
<accession>A0A9N9JC39</accession>
<dbReference type="Proteomes" id="UP000789396">
    <property type="component" value="Unassembled WGS sequence"/>
</dbReference>
<protein>
    <submittedName>
        <fullName evidence="3">20091_t:CDS:1</fullName>
    </submittedName>
</protein>
<evidence type="ECO:0000256" key="1">
    <source>
        <dbReference type="SAM" id="Coils"/>
    </source>
</evidence>
<feature type="coiled-coil region" evidence="1">
    <location>
        <begin position="2"/>
        <end position="32"/>
    </location>
</feature>
<gene>
    <name evidence="3" type="ORF">RFULGI_LOCUS15369</name>
</gene>
<evidence type="ECO:0000313" key="3">
    <source>
        <dbReference type="EMBL" id="CAG8775083.1"/>
    </source>
</evidence>
<reference evidence="3" key="1">
    <citation type="submission" date="2021-06" db="EMBL/GenBank/DDBJ databases">
        <authorList>
            <person name="Kallberg Y."/>
            <person name="Tangrot J."/>
            <person name="Rosling A."/>
        </authorList>
    </citation>
    <scope>NUCLEOTIDE SEQUENCE</scope>
    <source>
        <strain evidence="3">IN212</strain>
    </source>
</reference>
<feature type="compositionally biased region" description="Polar residues" evidence="2">
    <location>
        <begin position="97"/>
        <end position="113"/>
    </location>
</feature>
<evidence type="ECO:0000313" key="4">
    <source>
        <dbReference type="Proteomes" id="UP000789396"/>
    </source>
</evidence>
<feature type="non-terminal residue" evidence="3">
    <location>
        <position position="329"/>
    </location>
</feature>
<comment type="caution">
    <text evidence="3">The sequence shown here is derived from an EMBL/GenBank/DDBJ whole genome shotgun (WGS) entry which is preliminary data.</text>
</comment>
<feature type="compositionally biased region" description="Polar residues" evidence="2">
    <location>
        <begin position="37"/>
        <end position="66"/>
    </location>
</feature>
<feature type="region of interest" description="Disordered" evidence="2">
    <location>
        <begin position="97"/>
        <end position="122"/>
    </location>
</feature>
<name>A0A9N9JC39_9GLOM</name>
<evidence type="ECO:0000256" key="2">
    <source>
        <dbReference type="SAM" id="MobiDB-lite"/>
    </source>
</evidence>
<dbReference type="EMBL" id="CAJVPZ010048974">
    <property type="protein sequence ID" value="CAG8775083.1"/>
    <property type="molecule type" value="Genomic_DNA"/>
</dbReference>
<feature type="non-terminal residue" evidence="3">
    <location>
        <position position="1"/>
    </location>
</feature>